<reference evidence="6" key="1">
    <citation type="journal article" date="2019" name="Int. J. Syst. Evol. Microbiol.">
        <title>The Global Catalogue of Microorganisms (GCM) 10K type strain sequencing project: providing services to taxonomists for standard genome sequencing and annotation.</title>
        <authorList>
            <consortium name="The Broad Institute Genomics Platform"/>
            <consortium name="The Broad Institute Genome Sequencing Center for Infectious Disease"/>
            <person name="Wu L."/>
            <person name="Ma J."/>
        </authorList>
    </citation>
    <scope>NUCLEOTIDE SEQUENCE [LARGE SCALE GENOMIC DNA]</scope>
    <source>
        <strain evidence="6">JCM 14309</strain>
    </source>
</reference>
<dbReference type="Pfam" id="PF07729">
    <property type="entry name" value="FCD"/>
    <property type="match status" value="1"/>
</dbReference>
<dbReference type="PANTHER" id="PTHR43537">
    <property type="entry name" value="TRANSCRIPTIONAL REGULATOR, GNTR FAMILY"/>
    <property type="match status" value="1"/>
</dbReference>
<dbReference type="InterPro" id="IPR011711">
    <property type="entry name" value="GntR_C"/>
</dbReference>
<gene>
    <name evidence="5" type="ORF">GCM10010529_13130</name>
</gene>
<evidence type="ECO:0000313" key="6">
    <source>
        <dbReference type="Proteomes" id="UP001500236"/>
    </source>
</evidence>
<protein>
    <submittedName>
        <fullName evidence="5">GntR family transcriptional regulator</fullName>
    </submittedName>
</protein>
<dbReference type="InterPro" id="IPR036388">
    <property type="entry name" value="WH-like_DNA-bd_sf"/>
</dbReference>
<dbReference type="SMART" id="SM00345">
    <property type="entry name" value="HTH_GNTR"/>
    <property type="match status" value="1"/>
</dbReference>
<evidence type="ECO:0000256" key="3">
    <source>
        <dbReference type="ARBA" id="ARBA00023163"/>
    </source>
</evidence>
<evidence type="ECO:0000259" key="4">
    <source>
        <dbReference type="PROSITE" id="PS50949"/>
    </source>
</evidence>
<keyword evidence="3" id="KW-0804">Transcription</keyword>
<dbReference type="Gene3D" id="1.20.120.530">
    <property type="entry name" value="GntR ligand-binding domain-like"/>
    <property type="match status" value="1"/>
</dbReference>
<dbReference type="InterPro" id="IPR036390">
    <property type="entry name" value="WH_DNA-bd_sf"/>
</dbReference>
<dbReference type="SUPFAM" id="SSF48008">
    <property type="entry name" value="GntR ligand-binding domain-like"/>
    <property type="match status" value="1"/>
</dbReference>
<dbReference type="InterPro" id="IPR008920">
    <property type="entry name" value="TF_FadR/GntR_C"/>
</dbReference>
<dbReference type="SMART" id="SM00895">
    <property type="entry name" value="FCD"/>
    <property type="match status" value="1"/>
</dbReference>
<name>A0ABP6LYJ5_9MICC</name>
<comment type="caution">
    <text evidence="5">The sequence shown here is derived from an EMBL/GenBank/DDBJ whole genome shotgun (WGS) entry which is preliminary data.</text>
</comment>
<keyword evidence="6" id="KW-1185">Reference proteome</keyword>
<keyword evidence="2" id="KW-0238">DNA-binding</keyword>
<dbReference type="EMBL" id="BAAAVT010000007">
    <property type="protein sequence ID" value="GAA3060895.1"/>
    <property type="molecule type" value="Genomic_DNA"/>
</dbReference>
<evidence type="ECO:0000256" key="2">
    <source>
        <dbReference type="ARBA" id="ARBA00023125"/>
    </source>
</evidence>
<organism evidence="5 6">
    <name type="scientific">Nesterenkonia aethiopica</name>
    <dbReference type="NCBI Taxonomy" id="269144"/>
    <lineage>
        <taxon>Bacteria</taxon>
        <taxon>Bacillati</taxon>
        <taxon>Actinomycetota</taxon>
        <taxon>Actinomycetes</taxon>
        <taxon>Micrococcales</taxon>
        <taxon>Micrococcaceae</taxon>
        <taxon>Nesterenkonia</taxon>
    </lineage>
</organism>
<dbReference type="RefSeq" id="WP_344683962.1">
    <property type="nucleotide sequence ID" value="NZ_BAAAVT010000007.1"/>
</dbReference>
<dbReference type="Proteomes" id="UP001500236">
    <property type="component" value="Unassembled WGS sequence"/>
</dbReference>
<dbReference type="Gene3D" id="1.10.10.10">
    <property type="entry name" value="Winged helix-like DNA-binding domain superfamily/Winged helix DNA-binding domain"/>
    <property type="match status" value="1"/>
</dbReference>
<dbReference type="PANTHER" id="PTHR43537:SF45">
    <property type="entry name" value="GNTR FAMILY REGULATORY PROTEIN"/>
    <property type="match status" value="1"/>
</dbReference>
<sequence length="246" mass="26831">MSDQQIPLSSIHQLQSLRSTVTEALRTAIIVGDLEEGKLYSAPALAEPLGVSATPVREAMMDLTNEGLVIPVKNKGFRITEMTPSDLREITTVRQLLEAPATRAVVGHIPDHEFPALYRKAEQITAAAEEGDLRTYLAEDRAFHAAILQHTGNERLTRLCTRLRGQTRLKALRTLVDQGTLTDSAQEHVELLDCMKAGDAEGAYQVTLRHIGHASALWAEGAETGNTIEITPLLIPTVRSADGELP</sequence>
<feature type="domain" description="HTH gntR-type" evidence="4">
    <location>
        <begin position="15"/>
        <end position="82"/>
    </location>
</feature>
<dbReference type="InterPro" id="IPR000524">
    <property type="entry name" value="Tscrpt_reg_HTH_GntR"/>
</dbReference>
<evidence type="ECO:0000256" key="1">
    <source>
        <dbReference type="ARBA" id="ARBA00023015"/>
    </source>
</evidence>
<proteinExistence type="predicted"/>
<keyword evidence="1" id="KW-0805">Transcription regulation</keyword>
<accession>A0ABP6LYJ5</accession>
<evidence type="ECO:0000313" key="5">
    <source>
        <dbReference type="EMBL" id="GAA3060895.1"/>
    </source>
</evidence>
<dbReference type="PROSITE" id="PS50949">
    <property type="entry name" value="HTH_GNTR"/>
    <property type="match status" value="1"/>
</dbReference>
<dbReference type="SUPFAM" id="SSF46785">
    <property type="entry name" value="Winged helix' DNA-binding domain"/>
    <property type="match status" value="1"/>
</dbReference>
<dbReference type="Pfam" id="PF00392">
    <property type="entry name" value="GntR"/>
    <property type="match status" value="1"/>
</dbReference>